<evidence type="ECO:0000313" key="2">
    <source>
        <dbReference type="EMBL" id="MFD2237678.1"/>
    </source>
</evidence>
<gene>
    <name evidence="2" type="ORF">ACFSKQ_09405</name>
</gene>
<dbReference type="EMBL" id="JBHUIJ010000012">
    <property type="protein sequence ID" value="MFD2237678.1"/>
    <property type="molecule type" value="Genomic_DNA"/>
</dbReference>
<keyword evidence="3" id="KW-1185">Reference proteome</keyword>
<name>A0ABW5CLN0_9HYPH</name>
<feature type="transmembrane region" description="Helical" evidence="1">
    <location>
        <begin position="40"/>
        <end position="58"/>
    </location>
</feature>
<evidence type="ECO:0000313" key="3">
    <source>
        <dbReference type="Proteomes" id="UP001597371"/>
    </source>
</evidence>
<dbReference type="Proteomes" id="UP001597371">
    <property type="component" value="Unassembled WGS sequence"/>
</dbReference>
<keyword evidence="1" id="KW-0812">Transmembrane</keyword>
<organism evidence="2 3">
    <name type="scientific">Aureimonas populi</name>
    <dbReference type="NCBI Taxonomy" id="1701758"/>
    <lineage>
        <taxon>Bacteria</taxon>
        <taxon>Pseudomonadati</taxon>
        <taxon>Pseudomonadota</taxon>
        <taxon>Alphaproteobacteria</taxon>
        <taxon>Hyphomicrobiales</taxon>
        <taxon>Aurantimonadaceae</taxon>
        <taxon>Aureimonas</taxon>
    </lineage>
</organism>
<dbReference type="RefSeq" id="WP_209736457.1">
    <property type="nucleotide sequence ID" value="NZ_CP072611.1"/>
</dbReference>
<accession>A0ABW5CLN0</accession>
<keyword evidence="1" id="KW-1133">Transmembrane helix</keyword>
<sequence>MKPWDSRIWQDIADVKVTDEEINTAIRVISFENAFENKTVLFQTVMLSATVIAYLRALKDRGADRGLLARMVCDELPFETKRLLIEVHGLIDPFDAAYEQQERKRAARGLRRDCRARA</sequence>
<reference evidence="3" key="1">
    <citation type="journal article" date="2019" name="Int. J. Syst. Evol. Microbiol.">
        <title>The Global Catalogue of Microorganisms (GCM) 10K type strain sequencing project: providing services to taxonomists for standard genome sequencing and annotation.</title>
        <authorList>
            <consortium name="The Broad Institute Genomics Platform"/>
            <consortium name="The Broad Institute Genome Sequencing Center for Infectious Disease"/>
            <person name="Wu L."/>
            <person name="Ma J."/>
        </authorList>
    </citation>
    <scope>NUCLEOTIDE SEQUENCE [LARGE SCALE GENOMIC DNA]</scope>
    <source>
        <strain evidence="3">ZS-35-S2</strain>
    </source>
</reference>
<protein>
    <submittedName>
        <fullName evidence="2">Uncharacterized protein</fullName>
    </submittedName>
</protein>
<keyword evidence="1" id="KW-0472">Membrane</keyword>
<proteinExistence type="predicted"/>
<evidence type="ECO:0000256" key="1">
    <source>
        <dbReference type="SAM" id="Phobius"/>
    </source>
</evidence>
<comment type="caution">
    <text evidence="2">The sequence shown here is derived from an EMBL/GenBank/DDBJ whole genome shotgun (WGS) entry which is preliminary data.</text>
</comment>